<dbReference type="Proteomes" id="UP000199677">
    <property type="component" value="Unassembled WGS sequence"/>
</dbReference>
<dbReference type="InterPro" id="IPR006805">
    <property type="entry name" value="Anth_synth_I_N"/>
</dbReference>
<feature type="domain" description="Chorismate-utilising enzyme C-terminal" evidence="3">
    <location>
        <begin position="189"/>
        <end position="442"/>
    </location>
</feature>
<dbReference type="AlphaFoldDB" id="A0A1H0G065"/>
<dbReference type="RefSeq" id="WP_089707082.1">
    <property type="nucleotide sequence ID" value="NZ_FNII01000011.1"/>
</dbReference>
<dbReference type="EMBL" id="FNII01000011">
    <property type="protein sequence ID" value="SDO00295.1"/>
    <property type="molecule type" value="Genomic_DNA"/>
</dbReference>
<accession>A0A1H0G065</accession>
<dbReference type="GO" id="GO:0009396">
    <property type="term" value="P:folic acid-containing compound biosynthetic process"/>
    <property type="evidence" value="ECO:0007669"/>
    <property type="project" value="InterPro"/>
</dbReference>
<dbReference type="Pfam" id="PF00425">
    <property type="entry name" value="Chorismate_bind"/>
    <property type="match status" value="1"/>
</dbReference>
<name>A0A1H0G065_9GAMM</name>
<dbReference type="GO" id="GO:0046820">
    <property type="term" value="F:4-amino-4-deoxychorismate synthase activity"/>
    <property type="evidence" value="ECO:0007669"/>
    <property type="project" value="UniProtKB-EC"/>
</dbReference>
<dbReference type="PRINTS" id="PR00095">
    <property type="entry name" value="ANTSNTHASEI"/>
</dbReference>
<dbReference type="InterPro" id="IPR019999">
    <property type="entry name" value="Anth_synth_I-like"/>
</dbReference>
<keyword evidence="6" id="KW-1185">Reference proteome</keyword>
<dbReference type="PANTHER" id="PTHR11236">
    <property type="entry name" value="AMINOBENZOATE/ANTHRANILATE SYNTHASE"/>
    <property type="match status" value="1"/>
</dbReference>
<reference evidence="6" key="1">
    <citation type="submission" date="2016-10" db="EMBL/GenBank/DDBJ databases">
        <authorList>
            <person name="Varghese N."/>
            <person name="Submissions S."/>
        </authorList>
    </citation>
    <scope>NUCLEOTIDE SEQUENCE [LARGE SCALE GENOMIC DNA]</scope>
    <source>
        <strain evidence="6">CGMCC 1.6494</strain>
    </source>
</reference>
<dbReference type="InterPro" id="IPR005801">
    <property type="entry name" value="ADC_synthase"/>
</dbReference>
<dbReference type="InterPro" id="IPR015890">
    <property type="entry name" value="Chorismate_C"/>
</dbReference>
<proteinExistence type="predicted"/>
<keyword evidence="2" id="KW-0808">Transferase</keyword>
<evidence type="ECO:0000259" key="4">
    <source>
        <dbReference type="Pfam" id="PF04715"/>
    </source>
</evidence>
<evidence type="ECO:0000313" key="5">
    <source>
        <dbReference type="EMBL" id="SDO00295.1"/>
    </source>
</evidence>
<dbReference type="Pfam" id="PF04715">
    <property type="entry name" value="Anth_synt_I_N"/>
    <property type="match status" value="1"/>
</dbReference>
<evidence type="ECO:0000256" key="1">
    <source>
        <dbReference type="ARBA" id="ARBA00013139"/>
    </source>
</evidence>
<feature type="domain" description="Anthranilate synthase component I N-terminal" evidence="4">
    <location>
        <begin position="15"/>
        <end position="152"/>
    </location>
</feature>
<dbReference type="InterPro" id="IPR005802">
    <property type="entry name" value="ADC_synth_comp_1"/>
</dbReference>
<dbReference type="EC" id="2.6.1.85" evidence="1"/>
<gene>
    <name evidence="5" type="ORF">SAMN04487951_11130</name>
</gene>
<dbReference type="NCBIfam" id="TIGR00553">
    <property type="entry name" value="pabB"/>
    <property type="match status" value="1"/>
</dbReference>
<protein>
    <recommendedName>
        <fullName evidence="1">aminodeoxychorismate synthase</fullName>
        <ecNumber evidence="1">2.6.1.85</ecNumber>
    </recommendedName>
</protein>
<dbReference type="GO" id="GO:0000162">
    <property type="term" value="P:L-tryptophan biosynthetic process"/>
    <property type="evidence" value="ECO:0007669"/>
    <property type="project" value="TreeGrafter"/>
</dbReference>
<organism evidence="5 6">
    <name type="scientific">Vreelandella arcis</name>
    <dbReference type="NCBI Taxonomy" id="416873"/>
    <lineage>
        <taxon>Bacteria</taxon>
        <taxon>Pseudomonadati</taxon>
        <taxon>Pseudomonadota</taxon>
        <taxon>Gammaproteobacteria</taxon>
        <taxon>Oceanospirillales</taxon>
        <taxon>Halomonadaceae</taxon>
        <taxon>Vreelandella</taxon>
    </lineage>
</organism>
<evidence type="ECO:0000256" key="2">
    <source>
        <dbReference type="ARBA" id="ARBA00022679"/>
    </source>
</evidence>
<evidence type="ECO:0000259" key="3">
    <source>
        <dbReference type="Pfam" id="PF00425"/>
    </source>
</evidence>
<evidence type="ECO:0000313" key="6">
    <source>
        <dbReference type="Proteomes" id="UP000199677"/>
    </source>
</evidence>
<sequence length="451" mass="50367">MTSALTLTALPYLPDPLTTFAQLRKRPGAVLLDSGRPVANGRFDILSSDPLATLEVDANGTPKLVSEKLNPPNRWADVFAPQQWLLEQLPSPVEHMGELPFAGGLIGYWSYDLGREQQSIASQQPRVNALPQARIGLYDWCITFDHHTQQAWLVASSARREQVMRWLSQEAPTQARFCLTEPFQAELNREDYDQRFRAVQNYIRAGDCYQINLAQRFSAPYQGDEWQAYLRLRHATPTPFSGFMAWQDKAVLSLSPERFIRCYEGQVETRPIKGTRPRGATPNEDKALAEQLINSTKDRAENVMIVDLLRNDLGRVCQPGSIRVPQLCHLESYPNVHHLVSVIQGQLPDPRAALALLAAAFPGGSITGAPKIRAMQIIDELEPCQRSVYCGSMGYVDVRGSMDTSIAIRTMMADAGRLHVWGGGGLVADSKADEEYTETLDKIRHLIDALE</sequence>
<dbReference type="PANTHER" id="PTHR11236:SF50">
    <property type="entry name" value="AMINODEOXYCHORISMATE SYNTHASE COMPONENT 1"/>
    <property type="match status" value="1"/>
</dbReference>
<dbReference type="SUPFAM" id="SSF56322">
    <property type="entry name" value="ADC synthase"/>
    <property type="match status" value="1"/>
</dbReference>
<dbReference type="STRING" id="416873.SAMN04487951_11130"/>
<dbReference type="OrthoDB" id="9803598at2"/>
<dbReference type="Gene3D" id="3.60.120.10">
    <property type="entry name" value="Anthranilate synthase"/>
    <property type="match status" value="1"/>
</dbReference>